<protein>
    <submittedName>
        <fullName evidence="2">Uncharacterized protein</fullName>
    </submittedName>
</protein>
<evidence type="ECO:0000313" key="2">
    <source>
        <dbReference type="EMBL" id="OGK40120.1"/>
    </source>
</evidence>
<reference evidence="2 3" key="1">
    <citation type="journal article" date="2016" name="Nat. Commun.">
        <title>Thousands of microbial genomes shed light on interconnected biogeochemical processes in an aquifer system.</title>
        <authorList>
            <person name="Anantharaman K."/>
            <person name="Brown C.T."/>
            <person name="Hug L.A."/>
            <person name="Sharon I."/>
            <person name="Castelle C.J."/>
            <person name="Probst A.J."/>
            <person name="Thomas B.C."/>
            <person name="Singh A."/>
            <person name="Wilkins M.J."/>
            <person name="Karaoz U."/>
            <person name="Brodie E.L."/>
            <person name="Williams K.H."/>
            <person name="Hubbard S.S."/>
            <person name="Banfield J.F."/>
        </authorList>
    </citation>
    <scope>NUCLEOTIDE SEQUENCE [LARGE SCALE GENOMIC DNA]</scope>
</reference>
<sequence>MGKKFSAFVITIAISYLCSSLLYYLVIKITEFFLNSSFTRISTTVAAVILILNFLILWPLWQLKLFIYFSRKYNLGLWPTPIFYFISTFGFEISIFFGLYIAGNLVGVPKLTYFGKTANEIYFNSLEDIVVFFFVVFTLYTPLLYFAVNRSFKKWSS</sequence>
<dbReference type="AlphaFoldDB" id="A0A1F7I9S8"/>
<keyword evidence="1" id="KW-0812">Transmembrane</keyword>
<feature type="transmembrane region" description="Helical" evidence="1">
    <location>
        <begin position="82"/>
        <end position="102"/>
    </location>
</feature>
<feature type="transmembrane region" description="Helical" evidence="1">
    <location>
        <begin position="129"/>
        <end position="148"/>
    </location>
</feature>
<organism evidence="2 3">
    <name type="scientific">Candidatus Roizmanbacteria bacterium RIFCSPLOWO2_01_FULL_37_12</name>
    <dbReference type="NCBI Taxonomy" id="1802056"/>
    <lineage>
        <taxon>Bacteria</taxon>
        <taxon>Candidatus Roizmaniibacteriota</taxon>
    </lineage>
</organism>
<accession>A0A1F7I9S8</accession>
<dbReference type="EMBL" id="MGAG01000029">
    <property type="protein sequence ID" value="OGK40120.1"/>
    <property type="molecule type" value="Genomic_DNA"/>
</dbReference>
<evidence type="ECO:0000313" key="3">
    <source>
        <dbReference type="Proteomes" id="UP000177698"/>
    </source>
</evidence>
<proteinExistence type="predicted"/>
<dbReference type="Proteomes" id="UP000177698">
    <property type="component" value="Unassembled WGS sequence"/>
</dbReference>
<comment type="caution">
    <text evidence="2">The sequence shown here is derived from an EMBL/GenBank/DDBJ whole genome shotgun (WGS) entry which is preliminary data.</text>
</comment>
<feature type="transmembrane region" description="Helical" evidence="1">
    <location>
        <begin position="38"/>
        <end position="61"/>
    </location>
</feature>
<name>A0A1F7I9S8_9BACT</name>
<gene>
    <name evidence="2" type="ORF">A2954_00575</name>
</gene>
<keyword evidence="1" id="KW-0472">Membrane</keyword>
<evidence type="ECO:0000256" key="1">
    <source>
        <dbReference type="SAM" id="Phobius"/>
    </source>
</evidence>
<keyword evidence="1" id="KW-1133">Transmembrane helix</keyword>
<feature type="transmembrane region" description="Helical" evidence="1">
    <location>
        <begin position="7"/>
        <end position="26"/>
    </location>
</feature>